<dbReference type="EMBL" id="JANEYF010005499">
    <property type="protein sequence ID" value="KAJ8928006.1"/>
    <property type="molecule type" value="Genomic_DNA"/>
</dbReference>
<feature type="coiled-coil region" evidence="1">
    <location>
        <begin position="164"/>
        <end position="191"/>
    </location>
</feature>
<protein>
    <recommendedName>
        <fullName evidence="4">GIY-YIG homing endonuclease</fullName>
    </recommendedName>
</protein>
<proteinExistence type="predicted"/>
<organism evidence="2 3">
    <name type="scientific">Rhamnusium bicolor</name>
    <dbReference type="NCBI Taxonomy" id="1586634"/>
    <lineage>
        <taxon>Eukaryota</taxon>
        <taxon>Metazoa</taxon>
        <taxon>Ecdysozoa</taxon>
        <taxon>Arthropoda</taxon>
        <taxon>Hexapoda</taxon>
        <taxon>Insecta</taxon>
        <taxon>Pterygota</taxon>
        <taxon>Neoptera</taxon>
        <taxon>Endopterygota</taxon>
        <taxon>Coleoptera</taxon>
        <taxon>Polyphaga</taxon>
        <taxon>Cucujiformia</taxon>
        <taxon>Chrysomeloidea</taxon>
        <taxon>Cerambycidae</taxon>
        <taxon>Lepturinae</taxon>
        <taxon>Rhagiini</taxon>
        <taxon>Rhamnusium</taxon>
    </lineage>
</organism>
<evidence type="ECO:0000313" key="3">
    <source>
        <dbReference type="Proteomes" id="UP001162156"/>
    </source>
</evidence>
<dbReference type="PANTHER" id="PTHR10773:SF19">
    <property type="match status" value="1"/>
</dbReference>
<evidence type="ECO:0008006" key="4">
    <source>
        <dbReference type="Google" id="ProtNLM"/>
    </source>
</evidence>
<evidence type="ECO:0000313" key="2">
    <source>
        <dbReference type="EMBL" id="KAJ8928006.1"/>
    </source>
</evidence>
<accession>A0AAV8WNG8</accession>
<keyword evidence="3" id="KW-1185">Reference proteome</keyword>
<sequence>MKYRRIVLLSKEPRRQNCAFFLWNKGNRIRICKTFMINTFGITERTIRTVIQSKASATGIVVADNRGKHGNQKKIDNEILDSVRAHINSVPRVESHYVRASTSREFIEGGLSIAEMHRNYAKERKSANKPEVNYDTYARIFNFEFNIGFFAPRKDQCDLCESYKNAEETEKEKLENAYQLHLKEKKLSREEKA</sequence>
<keyword evidence="1" id="KW-0175">Coiled coil</keyword>
<gene>
    <name evidence="2" type="ORF">NQ314_019472</name>
</gene>
<reference evidence="2" key="1">
    <citation type="journal article" date="2023" name="Insect Mol. Biol.">
        <title>Genome sequencing provides insights into the evolution of gene families encoding plant cell wall-degrading enzymes in longhorned beetles.</title>
        <authorList>
            <person name="Shin N.R."/>
            <person name="Okamura Y."/>
            <person name="Kirsch R."/>
            <person name="Pauchet Y."/>
        </authorList>
    </citation>
    <scope>NUCLEOTIDE SEQUENCE</scope>
    <source>
        <strain evidence="2">RBIC_L_NR</strain>
    </source>
</reference>
<comment type="caution">
    <text evidence="2">The sequence shown here is derived from an EMBL/GenBank/DDBJ whole genome shotgun (WGS) entry which is preliminary data.</text>
</comment>
<name>A0AAV8WNG8_9CUCU</name>
<dbReference type="AlphaFoldDB" id="A0AAV8WNG8"/>
<evidence type="ECO:0000256" key="1">
    <source>
        <dbReference type="SAM" id="Coils"/>
    </source>
</evidence>
<dbReference type="Proteomes" id="UP001162156">
    <property type="component" value="Unassembled WGS sequence"/>
</dbReference>
<dbReference type="PANTHER" id="PTHR10773">
    <property type="entry name" value="DNA-DIRECTED RNA POLYMERASES I, II, AND III SUBUNIT RPABC2"/>
    <property type="match status" value="1"/>
</dbReference>